<evidence type="ECO:0000313" key="1">
    <source>
        <dbReference type="EMBL" id="CBK63399.1"/>
    </source>
</evidence>
<protein>
    <submittedName>
        <fullName evidence="1">RteC protein</fullName>
    </submittedName>
</protein>
<dbReference type="STRING" id="717959.AL1_08460"/>
<dbReference type="PATRIC" id="fig|717959.3.peg.2438"/>
<sequence length="119" mass="13806">MQTDLLIALLDIEIEMCVFMFNNNLPVMQAADEILPVFHWTEQKSDLVELVRGVFEKGSVDRGKAQLKELMRGIGILFRVDLSNHANIFLSIRNRKGERAEYLKQIYDSLTDKMDEMDK</sequence>
<gene>
    <name evidence="1" type="ORF">AL1_08460</name>
</gene>
<reference evidence="1 2" key="2">
    <citation type="submission" date="2010-03" db="EMBL/GenBank/DDBJ databases">
        <authorList>
            <person name="Pajon A."/>
        </authorList>
    </citation>
    <scope>NUCLEOTIDE SEQUENCE [LARGE SCALE GENOMIC DNA]</scope>
    <source>
        <strain evidence="1 2">WAL 8301</strain>
    </source>
</reference>
<keyword evidence="2" id="KW-1185">Reference proteome</keyword>
<dbReference type="BioCyc" id="ASHA717959:AL1_RS03970-MONOMER"/>
<dbReference type="EMBL" id="FP929032">
    <property type="protein sequence ID" value="CBK63399.1"/>
    <property type="molecule type" value="Genomic_DNA"/>
</dbReference>
<dbReference type="HOGENOM" id="CLU_2056396_0_0_10"/>
<reference evidence="1 2" key="1">
    <citation type="submission" date="2010-03" db="EMBL/GenBank/DDBJ databases">
        <title>The genome sequence of Alistipes shahii WAL 8301.</title>
        <authorList>
            <consortium name="metaHIT consortium -- http://www.metahit.eu/"/>
            <person name="Pajon A."/>
            <person name="Turner K."/>
            <person name="Parkhill J."/>
        </authorList>
    </citation>
    <scope>NUCLEOTIDE SEQUENCE [LARGE SCALE GENOMIC DNA]</scope>
    <source>
        <strain evidence="1 2">WAL 8301</strain>
    </source>
</reference>
<dbReference type="InterPro" id="IPR018534">
    <property type="entry name" value="Tet_reg_excision_RteC"/>
</dbReference>
<dbReference type="AlphaFoldDB" id="D4IKD7"/>
<organism evidence="1 2">
    <name type="scientific">Alistipes shahii WAL 8301</name>
    <dbReference type="NCBI Taxonomy" id="717959"/>
    <lineage>
        <taxon>Bacteria</taxon>
        <taxon>Pseudomonadati</taxon>
        <taxon>Bacteroidota</taxon>
        <taxon>Bacteroidia</taxon>
        <taxon>Bacteroidales</taxon>
        <taxon>Rikenellaceae</taxon>
        <taxon>Alistipes</taxon>
    </lineage>
</organism>
<evidence type="ECO:0000313" key="2">
    <source>
        <dbReference type="Proteomes" id="UP000008794"/>
    </source>
</evidence>
<dbReference type="Pfam" id="PF09357">
    <property type="entry name" value="RteC"/>
    <property type="match status" value="1"/>
</dbReference>
<dbReference type="KEGG" id="ash:AL1_08460"/>
<name>D4IKD7_9BACT</name>
<proteinExistence type="predicted"/>
<dbReference type="Proteomes" id="UP000008794">
    <property type="component" value="Chromosome"/>
</dbReference>
<accession>D4IKD7</accession>